<feature type="domain" description="Phage-Barnase-EndoU-ColicinE5/D-RelE like nuclease 3" evidence="2">
    <location>
        <begin position="72"/>
        <end position="186"/>
    </location>
</feature>
<dbReference type="EMBL" id="JQ844167">
    <property type="protein sequence ID" value="AGS51664.1"/>
    <property type="molecule type" value="Genomic_DNA"/>
</dbReference>
<dbReference type="AlphaFoldDB" id="A0A806KAS6"/>
<evidence type="ECO:0000256" key="1">
    <source>
        <dbReference type="SAM" id="MobiDB-lite"/>
    </source>
</evidence>
<organism evidence="3">
    <name type="scientific">uncultured bacterium contig00026</name>
    <dbReference type="NCBI Taxonomy" id="1181515"/>
    <lineage>
        <taxon>Bacteria</taxon>
        <taxon>environmental samples</taxon>
    </lineage>
</organism>
<accession>A0A806KAS6</accession>
<proteinExistence type="predicted"/>
<feature type="compositionally biased region" description="Low complexity" evidence="1">
    <location>
        <begin position="221"/>
        <end position="243"/>
    </location>
</feature>
<sequence length="275" mass="31713">MLLSRSRQNLSNFSKIFVKHASRVHIRTVYMLEVFMKEEQQEQFDRFVDEIISCGKKENGEPLKIHFYEEAQPWLVELLKKAGLDIEGFNHSLTDENIIHNLKNHSNPALERKSGNIAITSEDLKYIPQIINEPDIVYAGLKRYKQNPDHIAYLKYNNNATDIFIERIFPGSKELRSATRYKKPKHITKEKFIKILGMNEKTDVSNAVYIEKKEINRQALAAPEASRSSSTSKKSPVAATSTTPPSCSINNIGYLLPNVNRKDKFFHIKYPMSRN</sequence>
<dbReference type="InterPro" id="IPR041301">
    <property type="entry name" value="PBECR3"/>
</dbReference>
<name>A0A806KAS6_9BACT</name>
<evidence type="ECO:0000313" key="3">
    <source>
        <dbReference type="EMBL" id="AGS51664.1"/>
    </source>
</evidence>
<reference evidence="3" key="1">
    <citation type="submission" date="2012-03" db="EMBL/GenBank/DDBJ databases">
        <title>Functional metagenomics reveals considerable lignocellulase gene clusters in the gut microbiome of a wood-feeding higher termite.</title>
        <authorList>
            <person name="Liu N."/>
        </authorList>
    </citation>
    <scope>NUCLEOTIDE SEQUENCE</scope>
</reference>
<protein>
    <recommendedName>
        <fullName evidence="2">Phage-Barnase-EndoU-ColicinE5/D-RelE like nuclease 3 domain-containing protein</fullName>
    </recommendedName>
</protein>
<feature type="region of interest" description="Disordered" evidence="1">
    <location>
        <begin position="220"/>
        <end position="243"/>
    </location>
</feature>
<dbReference type="Pfam" id="PF18812">
    <property type="entry name" value="PBECR3"/>
    <property type="match status" value="1"/>
</dbReference>
<evidence type="ECO:0000259" key="2">
    <source>
        <dbReference type="Pfam" id="PF18812"/>
    </source>
</evidence>